<dbReference type="Proteomes" id="UP000582016">
    <property type="component" value="Unassembled WGS sequence"/>
</dbReference>
<proteinExistence type="predicted"/>
<organism evidence="3 4">
    <name type="scientific">Fusarium phyllophilum</name>
    <dbReference type="NCBI Taxonomy" id="47803"/>
    <lineage>
        <taxon>Eukaryota</taxon>
        <taxon>Fungi</taxon>
        <taxon>Dikarya</taxon>
        <taxon>Ascomycota</taxon>
        <taxon>Pezizomycotina</taxon>
        <taxon>Sordariomycetes</taxon>
        <taxon>Hypocreomycetidae</taxon>
        <taxon>Hypocreales</taxon>
        <taxon>Nectriaceae</taxon>
        <taxon>Fusarium</taxon>
        <taxon>Fusarium fujikuroi species complex</taxon>
    </lineage>
</organism>
<evidence type="ECO:0000313" key="3">
    <source>
        <dbReference type="EMBL" id="KAF5539809.1"/>
    </source>
</evidence>
<evidence type="ECO:0000256" key="1">
    <source>
        <dbReference type="SAM" id="Phobius"/>
    </source>
</evidence>
<reference evidence="3 4" key="1">
    <citation type="submission" date="2020-05" db="EMBL/GenBank/DDBJ databases">
        <title>Identification and distribution of gene clusters putatively required for synthesis of sphingolipid metabolism inhibitors in phylogenetically diverse species of the filamentous fungus Fusarium.</title>
        <authorList>
            <person name="Kim H.-S."/>
            <person name="Busman M."/>
            <person name="Brown D.W."/>
            <person name="Divon H."/>
            <person name="Uhlig S."/>
            <person name="Proctor R.H."/>
        </authorList>
    </citation>
    <scope>NUCLEOTIDE SEQUENCE [LARGE SCALE GENOMIC DNA]</scope>
    <source>
        <strain evidence="3 4">NRRL 13617</strain>
    </source>
</reference>
<comment type="caution">
    <text evidence="3">The sequence shown here is derived from an EMBL/GenBank/DDBJ whole genome shotgun (WGS) entry which is preliminary data.</text>
</comment>
<keyword evidence="1" id="KW-0472">Membrane</keyword>
<dbReference type="InterPro" id="IPR049326">
    <property type="entry name" value="Rhodopsin_dom_fungi"/>
</dbReference>
<dbReference type="EMBL" id="JAAOAQ010000606">
    <property type="protein sequence ID" value="KAF5539809.1"/>
    <property type="molecule type" value="Genomic_DNA"/>
</dbReference>
<protein>
    <submittedName>
        <fullName evidence="3">Integral membrane protein</fullName>
    </submittedName>
</protein>
<dbReference type="AlphaFoldDB" id="A0A8H5IMX9"/>
<feature type="transmembrane region" description="Helical" evidence="1">
    <location>
        <begin position="37"/>
        <end position="56"/>
    </location>
</feature>
<name>A0A8H5IMX9_9HYPO</name>
<keyword evidence="1" id="KW-1133">Transmembrane helix</keyword>
<evidence type="ECO:0000313" key="4">
    <source>
        <dbReference type="Proteomes" id="UP000582016"/>
    </source>
</evidence>
<keyword evidence="1" id="KW-0812">Transmembrane</keyword>
<evidence type="ECO:0000259" key="2">
    <source>
        <dbReference type="Pfam" id="PF20684"/>
    </source>
</evidence>
<accession>A0A8H5IMX9</accession>
<sequence>MTIGVCAAVVDFGFLIPQMYTSPRLLTESQITWSRKYAFLAIPIWGIAMMFIKVSIAMMMHRIQPTVLWWRVFCFFIMGILIAYGVANTFFILLQCRDVMHIKKGLLCYEYEDTY</sequence>
<keyword evidence="4" id="KW-1185">Reference proteome</keyword>
<dbReference type="Pfam" id="PF20684">
    <property type="entry name" value="Fung_rhodopsin"/>
    <property type="match status" value="1"/>
</dbReference>
<feature type="domain" description="Rhodopsin" evidence="2">
    <location>
        <begin position="26"/>
        <end position="99"/>
    </location>
</feature>
<feature type="transmembrane region" description="Helical" evidence="1">
    <location>
        <begin position="68"/>
        <end position="94"/>
    </location>
</feature>
<gene>
    <name evidence="3" type="ORF">FPHYL_12198</name>
</gene>
<dbReference type="OrthoDB" id="5278984at2759"/>